<dbReference type="InterPro" id="IPR027417">
    <property type="entry name" value="P-loop_NTPase"/>
</dbReference>
<dbReference type="Pfam" id="PF13304">
    <property type="entry name" value="AAA_21"/>
    <property type="match status" value="1"/>
</dbReference>
<organism evidence="2">
    <name type="scientific">hydrothermal vent metagenome</name>
    <dbReference type="NCBI Taxonomy" id="652676"/>
    <lineage>
        <taxon>unclassified sequences</taxon>
        <taxon>metagenomes</taxon>
        <taxon>ecological metagenomes</taxon>
    </lineage>
</organism>
<dbReference type="EMBL" id="UOEU01000912">
    <property type="protein sequence ID" value="VAW42341.1"/>
    <property type="molecule type" value="Genomic_DNA"/>
</dbReference>
<dbReference type="Gene3D" id="3.40.50.300">
    <property type="entry name" value="P-loop containing nucleotide triphosphate hydrolases"/>
    <property type="match status" value="1"/>
</dbReference>
<feature type="domain" description="ATPase AAA-type core" evidence="1">
    <location>
        <begin position="27"/>
        <end position="316"/>
    </location>
</feature>
<dbReference type="GO" id="GO:0000731">
    <property type="term" value="P:DNA synthesis involved in DNA repair"/>
    <property type="evidence" value="ECO:0007669"/>
    <property type="project" value="TreeGrafter"/>
</dbReference>
<dbReference type="GO" id="GO:0005524">
    <property type="term" value="F:ATP binding"/>
    <property type="evidence" value="ECO:0007669"/>
    <property type="project" value="UniProtKB-KW"/>
</dbReference>
<name>A0A3B0VHD1_9ZZZZ</name>
<dbReference type="PANTHER" id="PTHR32182">
    <property type="entry name" value="DNA REPLICATION AND REPAIR PROTEIN RECF"/>
    <property type="match status" value="1"/>
</dbReference>
<dbReference type="AlphaFoldDB" id="A0A3B0VHD1"/>
<dbReference type="CDD" id="cd00267">
    <property type="entry name" value="ABC_ATPase"/>
    <property type="match status" value="1"/>
</dbReference>
<proteinExistence type="predicted"/>
<reference evidence="2" key="1">
    <citation type="submission" date="2018-06" db="EMBL/GenBank/DDBJ databases">
        <authorList>
            <person name="Zhirakovskaya E."/>
        </authorList>
    </citation>
    <scope>NUCLEOTIDE SEQUENCE</scope>
</reference>
<accession>A0A3B0VHD1</accession>
<dbReference type="InterPro" id="IPR003959">
    <property type="entry name" value="ATPase_AAA_core"/>
</dbReference>
<sequence>MGTPIKEITIKGYKSIRNLEKFKLNPINILIGANGAGKSNFIDFFRLLHEIIEQRLQFTINEKGGADKHLFLGPKITNQLMGQVHLGRNGYTFDLKPTVDNRFVFFNDEQTSFDGNYADVQTTLGSGHFESNLKLAQAEGPNKNIAQYVYSAIAGWVIYHFHDTSETAAMRRQWTVRDNERLRSDAANLASFLWGLKQEHEPIYQIIRDTVQLVAPFFDDFLLRPQKSNGDEVVELEWRQKNSDYPFHSSQLSDGTLRFIALATALLQPNPPSTILLDEPELGLHPFALNILAGLIKQAAVKTQLIISTQSADLLDAFLPEDIIVVDRQDGESRFRRLSAEELGDWLTDEYSLGELWQKNVYGGSPAYE</sequence>
<protein>
    <submittedName>
        <fullName evidence="2">ABC transport protein, ATP-binding subunit</fullName>
    </submittedName>
</protein>
<dbReference type="GO" id="GO:0006302">
    <property type="term" value="P:double-strand break repair"/>
    <property type="evidence" value="ECO:0007669"/>
    <property type="project" value="TreeGrafter"/>
</dbReference>
<evidence type="ECO:0000259" key="1">
    <source>
        <dbReference type="Pfam" id="PF13304"/>
    </source>
</evidence>
<gene>
    <name evidence="2" type="ORF">MNBD_CHLOROFLEXI01-3676</name>
</gene>
<dbReference type="InterPro" id="IPR014555">
    <property type="entry name" value="RecF-like"/>
</dbReference>
<evidence type="ECO:0000313" key="2">
    <source>
        <dbReference type="EMBL" id="VAW42341.1"/>
    </source>
</evidence>
<dbReference type="SUPFAM" id="SSF52540">
    <property type="entry name" value="P-loop containing nucleoside triphosphate hydrolases"/>
    <property type="match status" value="1"/>
</dbReference>
<dbReference type="PIRSF" id="PIRSF029347">
    <property type="entry name" value="RecF"/>
    <property type="match status" value="1"/>
</dbReference>
<dbReference type="GO" id="GO:0016887">
    <property type="term" value="F:ATP hydrolysis activity"/>
    <property type="evidence" value="ECO:0007669"/>
    <property type="project" value="InterPro"/>
</dbReference>
<dbReference type="PANTHER" id="PTHR32182:SF22">
    <property type="entry name" value="ATP-DEPENDENT ENDONUCLEASE, OLD FAMILY-RELATED"/>
    <property type="match status" value="1"/>
</dbReference>
<keyword evidence="2" id="KW-0547">Nucleotide-binding</keyword>
<keyword evidence="2" id="KW-0067">ATP-binding</keyword>